<keyword evidence="6 9" id="KW-0406">Ion transport</keyword>
<keyword evidence="9" id="KW-1001">Plastid inner membrane</keyword>
<dbReference type="HAMAP" id="MF_01308">
    <property type="entry name" value="CemA_PxcA"/>
    <property type="match status" value="1"/>
</dbReference>
<evidence type="ECO:0000256" key="3">
    <source>
        <dbReference type="ARBA" id="ARBA00022692"/>
    </source>
</evidence>
<evidence type="ECO:0000313" key="10">
    <source>
        <dbReference type="EMBL" id="QTT78453.1"/>
    </source>
</evidence>
<proteinExistence type="inferred from homology"/>
<comment type="similarity">
    <text evidence="8 9">Belongs to the CemA family.</text>
</comment>
<comment type="function">
    <text evidence="9">Contributes to K(+)/H(+) antiport activity by supporting proton efflux to control proton extrusion and homeostasis in chloroplasts in a light-dependent manner to modulate photosynthesis. Prevents excessive induction of non-photochemical quenching (NPQ) under continuous-light conditions. Indirectly promotes efficient inorganic carbon uptake into chloroplasts.</text>
</comment>
<feature type="transmembrane region" description="Helical" evidence="9">
    <location>
        <begin position="78"/>
        <end position="96"/>
    </location>
</feature>
<keyword evidence="9" id="KW-0633">Potassium transport</keyword>
<dbReference type="Pfam" id="PF03040">
    <property type="entry name" value="CemA"/>
    <property type="match status" value="1"/>
</dbReference>
<keyword evidence="9" id="KW-0050">Antiport</keyword>
<gene>
    <name evidence="9 10" type="primary">cemA</name>
</gene>
<sequence length="457" mass="54310">MKSYWAQFSCWLLNTPYRSLERAYKASKRIQHIKKDYISYKGMVSYSRRSWQAIILYINTKLNNCVFIIYWSLLECKISLYFLNISNIFFFFSFFFKKLVKKTNRNLKKNKLNWKNKINVKTYFILNELVEKDLKKIRQMNKKLAWIEASLNDLETWKRYYSFSVFSSKIEKTSENPFYFFNPKNFIVTTTAYESIGLVPRSITRTLSAFQTELTGQSSSLILQEFQVAKYQALASLQYLGCLLFFPWGISISLKKWFLEPWVKFWWNTYQFQIFLNSFQEEIALKRLQEIEELVWLEKVMANSLEIQSQDINIEIREKTIQLVKAYNENSIQTILHLLTDIICFITLSALFILGKERLAILNSWVQELFYSLSDTMKAFFILLLTDLCIGFHSPHGWEIVIASFLEHLGFAYNKHIISCFVSTFPVILDTVFKYWISRHSNRISPSIVATYHTMNE</sequence>
<dbReference type="GO" id="GO:0006813">
    <property type="term" value="P:potassium ion transport"/>
    <property type="evidence" value="ECO:0007669"/>
    <property type="project" value="UniProtKB-UniRule"/>
</dbReference>
<dbReference type="PANTHER" id="PTHR33650:SF2">
    <property type="entry name" value="CHLOROPLAST ENVELOPE MEMBRANE PROTEIN"/>
    <property type="match status" value="1"/>
</dbReference>
<evidence type="ECO:0000256" key="4">
    <source>
        <dbReference type="ARBA" id="ARBA00022781"/>
    </source>
</evidence>
<evidence type="ECO:0000256" key="2">
    <source>
        <dbReference type="ARBA" id="ARBA00022448"/>
    </source>
</evidence>
<dbReference type="GO" id="GO:0009706">
    <property type="term" value="C:chloroplast inner membrane"/>
    <property type="evidence" value="ECO:0007669"/>
    <property type="project" value="UniProtKB-SubCell"/>
</dbReference>
<dbReference type="InterPro" id="IPR004282">
    <property type="entry name" value="CemA"/>
</dbReference>
<comment type="catalytic activity">
    <reaction evidence="9">
        <text>K(+)(in) + H(+)(out) = K(+)(out) + H(+)(in)</text>
        <dbReference type="Rhea" id="RHEA:29467"/>
        <dbReference type="ChEBI" id="CHEBI:15378"/>
        <dbReference type="ChEBI" id="CHEBI:29103"/>
    </reaction>
</comment>
<keyword evidence="2 9" id="KW-0813">Transport</keyword>
<keyword evidence="9" id="KW-0630">Potassium</keyword>
<evidence type="ECO:0000256" key="8">
    <source>
        <dbReference type="ARBA" id="ARBA00043980"/>
    </source>
</evidence>
<feature type="transmembrane region" description="Helical" evidence="9">
    <location>
        <begin position="335"/>
        <end position="355"/>
    </location>
</feature>
<accession>A0A8A9Y4M5</accession>
<name>A0A8A9Y4M5_9BRYO</name>
<dbReference type="AlphaFoldDB" id="A0A8A9Y4M5"/>
<keyword evidence="7 9" id="KW-0472">Membrane</keyword>
<protein>
    <recommendedName>
        <fullName evidence="9">Potassium/proton antiporter CemA</fullName>
    </recommendedName>
    <alternativeName>
        <fullName evidence="9">Chloroplast envelope membrane protein A</fullName>
        <shortName evidence="9">CemA</shortName>
    </alternativeName>
</protein>
<dbReference type="GO" id="GO:0015297">
    <property type="term" value="F:antiporter activity"/>
    <property type="evidence" value="ECO:0007669"/>
    <property type="project" value="UniProtKB-KW"/>
</dbReference>
<comment type="subcellular location">
    <subcellularLocation>
        <location evidence="1">Membrane</location>
        <topology evidence="1">Multi-pass membrane protein</topology>
    </subcellularLocation>
    <subcellularLocation>
        <location evidence="9">Plastid</location>
        <location evidence="9">Chloroplast inner membrane</location>
        <topology evidence="9">Multi-pass membrane protein</topology>
    </subcellularLocation>
</comment>
<feature type="transmembrane region" description="Helical" evidence="9">
    <location>
        <begin position="53"/>
        <end position="72"/>
    </location>
</feature>
<reference evidence="10" key="1">
    <citation type="submission" date="2021-02" db="EMBL/GenBank/DDBJ databases">
        <authorList>
            <consortium name="East China Normal University"/>
            <person name="Jin X."/>
        </authorList>
    </citation>
    <scope>NUCLEOTIDE SEQUENCE</scope>
</reference>
<reference evidence="10" key="2">
    <citation type="submission" date="2021-04" db="EMBL/GenBank/DDBJ databases">
        <title>The complete plastome of Andreaea rupestris Hedw. (Andreaeaceae, #Bryophyta).</title>
        <authorList>
            <person name="Jin X."/>
        </authorList>
    </citation>
    <scope>NUCLEOTIDE SEQUENCE</scope>
</reference>
<keyword evidence="10" id="KW-0150">Chloroplast</keyword>
<evidence type="ECO:0000256" key="6">
    <source>
        <dbReference type="ARBA" id="ARBA00023065"/>
    </source>
</evidence>
<keyword evidence="3 9" id="KW-0812">Transmembrane</keyword>
<evidence type="ECO:0000256" key="7">
    <source>
        <dbReference type="ARBA" id="ARBA00023136"/>
    </source>
</evidence>
<geneLocation type="chloroplast" evidence="10"/>
<keyword evidence="4 9" id="KW-0375">Hydrogen ion transport</keyword>
<feature type="transmembrane region" description="Helical" evidence="9">
    <location>
        <begin position="233"/>
        <end position="254"/>
    </location>
</feature>
<evidence type="ECO:0000256" key="5">
    <source>
        <dbReference type="ARBA" id="ARBA00022989"/>
    </source>
</evidence>
<dbReference type="GO" id="GO:0015078">
    <property type="term" value="F:proton transmembrane transporter activity"/>
    <property type="evidence" value="ECO:0007669"/>
    <property type="project" value="UniProtKB-UniRule"/>
</dbReference>
<keyword evidence="5 9" id="KW-1133">Transmembrane helix</keyword>
<organism evidence="10">
    <name type="scientific">Andreaea rupestris var. fauriei</name>
    <dbReference type="NCBI Taxonomy" id="573743"/>
    <lineage>
        <taxon>Eukaryota</taxon>
        <taxon>Viridiplantae</taxon>
        <taxon>Streptophyta</taxon>
        <taxon>Embryophyta</taxon>
        <taxon>Bryophyta</taxon>
        <taxon>Andreaeophytina</taxon>
        <taxon>Andreaeopsida</taxon>
        <taxon>Andreaeales</taxon>
        <taxon>Andreaeaceae</taxon>
        <taxon>Andreaea</taxon>
    </lineage>
</organism>
<evidence type="ECO:0000256" key="1">
    <source>
        <dbReference type="ARBA" id="ARBA00004141"/>
    </source>
</evidence>
<dbReference type="PANTHER" id="PTHR33650">
    <property type="entry name" value="CHLOROPLAST ENVELOPE MEMBRANE PROTEIN-RELATED"/>
    <property type="match status" value="1"/>
</dbReference>
<dbReference type="EMBL" id="MW561627">
    <property type="protein sequence ID" value="QTT78453.1"/>
    <property type="molecule type" value="Genomic_DNA"/>
</dbReference>
<evidence type="ECO:0000256" key="9">
    <source>
        <dbReference type="HAMAP-Rule" id="MF_01308"/>
    </source>
</evidence>
<keyword evidence="10" id="KW-0934">Plastid</keyword>